<feature type="region of interest" description="Disordered" evidence="1">
    <location>
        <begin position="518"/>
        <end position="546"/>
    </location>
</feature>
<protein>
    <submittedName>
        <fullName evidence="2">Uncharacterized protein</fullName>
    </submittedName>
</protein>
<feature type="compositionally biased region" description="Low complexity" evidence="1">
    <location>
        <begin position="425"/>
        <end position="437"/>
    </location>
</feature>
<feature type="compositionally biased region" description="Basic and acidic residues" evidence="1">
    <location>
        <begin position="234"/>
        <end position="243"/>
    </location>
</feature>
<feature type="region of interest" description="Disordered" evidence="1">
    <location>
        <begin position="368"/>
        <end position="396"/>
    </location>
</feature>
<feature type="compositionally biased region" description="Basic and acidic residues" evidence="1">
    <location>
        <begin position="94"/>
        <end position="111"/>
    </location>
</feature>
<evidence type="ECO:0000256" key="1">
    <source>
        <dbReference type="SAM" id="MobiDB-lite"/>
    </source>
</evidence>
<feature type="region of interest" description="Disordered" evidence="1">
    <location>
        <begin position="417"/>
        <end position="497"/>
    </location>
</feature>
<feature type="compositionally biased region" description="Low complexity" evidence="1">
    <location>
        <begin position="375"/>
        <end position="384"/>
    </location>
</feature>
<organism evidence="2">
    <name type="scientific">Sporisorium scitamineum</name>
    <dbReference type="NCBI Taxonomy" id="49012"/>
    <lineage>
        <taxon>Eukaryota</taxon>
        <taxon>Fungi</taxon>
        <taxon>Dikarya</taxon>
        <taxon>Basidiomycota</taxon>
        <taxon>Ustilaginomycotina</taxon>
        <taxon>Ustilaginomycetes</taxon>
        <taxon>Ustilaginales</taxon>
        <taxon>Ustilaginaceae</taxon>
        <taxon>Sporisorium</taxon>
    </lineage>
</organism>
<feature type="region of interest" description="Disordered" evidence="1">
    <location>
        <begin position="232"/>
        <end position="251"/>
    </location>
</feature>
<dbReference type="EMBL" id="LK056665">
    <property type="protein sequence ID" value="CDS82192.1"/>
    <property type="molecule type" value="Genomic_DNA"/>
</dbReference>
<evidence type="ECO:0000313" key="2">
    <source>
        <dbReference type="EMBL" id="CDS82192.1"/>
    </source>
</evidence>
<feature type="compositionally biased region" description="Basic and acidic residues" evidence="1">
    <location>
        <begin position="619"/>
        <end position="642"/>
    </location>
</feature>
<dbReference type="OrthoDB" id="2552865at2759"/>
<accession>A0A127Z6D7</accession>
<sequence length="662" mass="71395">MPRKLASASDSISTLLPKKKKGGFFGCRSKHALDSLPRNARGNDAAINRLEARNVFQHASDSSTSTAAVTPPIKPLYAQEVPEGEYPESTEFGQQHHNDQDNEKDEARDMFTDDVLIPVYDRPTTPGAVRSLSVTSKTERIKRSLSLKRSGSTAGAKLIARAPPVSSADFADLPVSSSSSSDLTEKEGAGLGDMASIRKARGRHQAGGHQHLVPDISEDEYLAFDNVPVPPARVADRSQEADVQHTPLKKQNLVLSMPESDSMRAVAAALEGSTDSVRFQPGPSVGTPKLKPPSPASDAYSAEIQSQLRRETSEDTVTDLPSSAPAATRNFWDANPESEDSFGPGRSIPFQYVTNLSRPVSIASLRSLACPSTPPRTSSRPTSPDGTYHGLRSTKSFSISPLKKQATFNGFPRTFFPAPSTLKHSPTTATSSSSSSPRKPVPEVIPALEFQKVHEQRAKRRALREGHPHPHHHHHQQQQQQEEQDVEEQVGGGHGRSGHTCFNCGVVEEGRESAAFVAKGKASRRTSVKQQTKTAAAGSLRKKSGWGQDTVGEATLKRWGLAEAFQSAQVESSTSASAAEGAKVSTVKKNKMVPGPGGGYITDTAHMRWCSALDEIKKALADDAEHEPRPTEDEQEEEKVQRETQSALAQADAVLARLGVET</sequence>
<proteinExistence type="predicted"/>
<reference evidence="2" key="1">
    <citation type="submission" date="2014-06" db="EMBL/GenBank/DDBJ databases">
        <authorList>
            <person name="Ju J."/>
            <person name="Zhang J."/>
        </authorList>
    </citation>
    <scope>NUCLEOTIDE SEQUENCE</scope>
    <source>
        <strain evidence="2">SscI8</strain>
    </source>
</reference>
<feature type="region of interest" description="Disordered" evidence="1">
    <location>
        <begin position="79"/>
        <end position="214"/>
    </location>
</feature>
<feature type="region of interest" description="Disordered" evidence="1">
    <location>
        <begin position="273"/>
        <end position="346"/>
    </location>
</feature>
<gene>
    <name evidence="2" type="ORF">SPSC_03012</name>
</gene>
<feature type="region of interest" description="Disordered" evidence="1">
    <location>
        <begin position="619"/>
        <end position="648"/>
    </location>
</feature>
<name>A0A127Z6D7_9BASI</name>
<dbReference type="AlphaFoldDB" id="A0A127Z6D7"/>